<feature type="domain" description="Citrate transporter-like" evidence="13">
    <location>
        <begin position="73"/>
        <end position="408"/>
    </location>
</feature>
<keyword evidence="7" id="KW-0406">Ion transport</keyword>
<comment type="similarity">
    <text evidence="10">Belongs to the NhaD Na(+)/H(+) (TC 2.A.62) antiporter family.</text>
</comment>
<feature type="transmembrane region" description="Helical" evidence="11">
    <location>
        <begin position="222"/>
        <end position="244"/>
    </location>
</feature>
<evidence type="ECO:0000256" key="7">
    <source>
        <dbReference type="ARBA" id="ARBA00023065"/>
    </source>
</evidence>
<feature type="signal peptide" evidence="12">
    <location>
        <begin position="1"/>
        <end position="26"/>
    </location>
</feature>
<feature type="transmembrane region" description="Helical" evidence="11">
    <location>
        <begin position="400"/>
        <end position="428"/>
    </location>
</feature>
<organism evidence="14 15">
    <name type="scientific">Hyphomicrobium denitrificans (strain ATCC 51888 / DSM 1869 / NCIMB 11706 / TK 0415)</name>
    <dbReference type="NCBI Taxonomy" id="582899"/>
    <lineage>
        <taxon>Bacteria</taxon>
        <taxon>Pseudomonadati</taxon>
        <taxon>Pseudomonadota</taxon>
        <taxon>Alphaproteobacteria</taxon>
        <taxon>Hyphomicrobiales</taxon>
        <taxon>Hyphomicrobiaceae</taxon>
        <taxon>Hyphomicrobium</taxon>
    </lineage>
</organism>
<evidence type="ECO:0000256" key="12">
    <source>
        <dbReference type="SAM" id="SignalP"/>
    </source>
</evidence>
<keyword evidence="2" id="KW-0813">Transport</keyword>
<feature type="transmembrane region" description="Helical" evidence="11">
    <location>
        <begin position="179"/>
        <end position="201"/>
    </location>
</feature>
<dbReference type="GO" id="GO:0015297">
    <property type="term" value="F:antiporter activity"/>
    <property type="evidence" value="ECO:0007669"/>
    <property type="project" value="UniProtKB-KW"/>
</dbReference>
<evidence type="ECO:0000256" key="9">
    <source>
        <dbReference type="ARBA" id="ARBA00023201"/>
    </source>
</evidence>
<dbReference type="NCBIfam" id="NF038006">
    <property type="entry name" value="NhaD_1"/>
    <property type="match status" value="1"/>
</dbReference>
<dbReference type="InterPro" id="IPR045016">
    <property type="entry name" value="NhaD-like"/>
</dbReference>
<evidence type="ECO:0000256" key="11">
    <source>
        <dbReference type="SAM" id="Phobius"/>
    </source>
</evidence>
<keyword evidence="3" id="KW-0050">Antiport</keyword>
<accession>D8JZ29</accession>
<dbReference type="STRING" id="582899.Hden_1828"/>
<dbReference type="PANTHER" id="PTHR43269">
    <property type="entry name" value="SODIUM/PROTON ANTIPORTER 1-RELATED"/>
    <property type="match status" value="1"/>
</dbReference>
<evidence type="ECO:0000313" key="15">
    <source>
        <dbReference type="Proteomes" id="UP000002033"/>
    </source>
</evidence>
<keyword evidence="8 11" id="KW-0472">Membrane</keyword>
<comment type="subcellular location">
    <subcellularLocation>
        <location evidence="1">Membrane</location>
        <topology evidence="1">Multi-pass membrane protein</topology>
    </subcellularLocation>
</comment>
<dbReference type="RefSeq" id="WP_013215790.1">
    <property type="nucleotide sequence ID" value="NC_014313.1"/>
</dbReference>
<sequence length="463" mass="50498" precursor="true">MSGIYSRLWLSLAFVFAFSLASSAHALETTANIDLTRHPVGILSLAIFFIAYGLVAVEKAIQLRKSKPVMLAAGLIWALLGIIYAMHGESKAIEAAAKHVILDYGELMLFLVVAITYVNTMQERRVFDALRSKLVNLNLSYRQLFWLVGGLAFVFGPIIDNLTTALVMGAVVVAVGVGNYQFIVMGCIIIVVAANAGGVFSPFGDITSLMVWQKGKLSFFEFFYLFLPSLVNFLVPATLMHFGVPKGVPEPWGDAKRLKHGGIAVIWLFLATIVTAVSFKTFLGLPPALGMMLGLGYLQMYGYFLQRIAQRRNDKDFGFDSLREMRHVEWDTLLFFFGIIFAVAGLGVAGYLALLSNYLYGTLGATTANIAIGILGAAFDNIPLMFAVLTMNPDMSNGQWMLVTLSTGVGGSLVSIGSAAGVVLMGLVRNHYTFMNHLRWAWAIAIGFVASIFTHLWVNAALL</sequence>
<keyword evidence="15" id="KW-1185">Reference proteome</keyword>
<dbReference type="GO" id="GO:0016020">
    <property type="term" value="C:membrane"/>
    <property type="evidence" value="ECO:0007669"/>
    <property type="project" value="UniProtKB-SubCell"/>
</dbReference>
<dbReference type="Pfam" id="PF03600">
    <property type="entry name" value="CitMHS"/>
    <property type="match status" value="1"/>
</dbReference>
<dbReference type="KEGG" id="hdn:Hden_1828"/>
<proteinExistence type="inferred from homology"/>
<feature type="transmembrane region" description="Helical" evidence="11">
    <location>
        <begin position="139"/>
        <end position="159"/>
    </location>
</feature>
<feature type="transmembrane region" description="Helical" evidence="11">
    <location>
        <begin position="264"/>
        <end position="283"/>
    </location>
</feature>
<dbReference type="GO" id="GO:0006814">
    <property type="term" value="P:sodium ion transport"/>
    <property type="evidence" value="ECO:0007669"/>
    <property type="project" value="UniProtKB-KW"/>
</dbReference>
<evidence type="ECO:0000256" key="2">
    <source>
        <dbReference type="ARBA" id="ARBA00022448"/>
    </source>
</evidence>
<dbReference type="InterPro" id="IPR004680">
    <property type="entry name" value="Cit_transptr-like_dom"/>
</dbReference>
<evidence type="ECO:0000256" key="4">
    <source>
        <dbReference type="ARBA" id="ARBA00022692"/>
    </source>
</evidence>
<feature type="transmembrane region" description="Helical" evidence="11">
    <location>
        <begin position="440"/>
        <end position="462"/>
    </location>
</feature>
<dbReference type="AlphaFoldDB" id="D8JZ29"/>
<gene>
    <name evidence="14" type="ordered locus">Hden_1828</name>
</gene>
<feature type="transmembrane region" description="Helical" evidence="11">
    <location>
        <begin position="99"/>
        <end position="118"/>
    </location>
</feature>
<keyword evidence="12" id="KW-0732">Signal</keyword>
<dbReference type="OrthoDB" id="9772058at2"/>
<keyword evidence="4 11" id="KW-0812">Transmembrane</keyword>
<evidence type="ECO:0000256" key="8">
    <source>
        <dbReference type="ARBA" id="ARBA00023136"/>
    </source>
</evidence>
<keyword evidence="9" id="KW-0739">Sodium transport</keyword>
<evidence type="ECO:0000256" key="6">
    <source>
        <dbReference type="ARBA" id="ARBA00023053"/>
    </source>
</evidence>
<keyword evidence="5 11" id="KW-1133">Transmembrane helix</keyword>
<keyword evidence="6" id="KW-0915">Sodium</keyword>
<protein>
    <submittedName>
        <fullName evidence="14">Citrate transporter</fullName>
    </submittedName>
</protein>
<name>D8JZ29_HYPDA</name>
<feature type="transmembrane region" description="Helical" evidence="11">
    <location>
        <begin position="36"/>
        <end position="57"/>
    </location>
</feature>
<evidence type="ECO:0000256" key="3">
    <source>
        <dbReference type="ARBA" id="ARBA00022449"/>
    </source>
</evidence>
<feature type="transmembrane region" description="Helical" evidence="11">
    <location>
        <begin position="333"/>
        <end position="352"/>
    </location>
</feature>
<dbReference type="PANTHER" id="PTHR43269:SF2">
    <property type="entry name" value="SODIUM_PROTON ANTIPORTER 1-RELATED"/>
    <property type="match status" value="1"/>
</dbReference>
<feature type="chain" id="PRO_5003116528" evidence="12">
    <location>
        <begin position="27"/>
        <end position="463"/>
    </location>
</feature>
<evidence type="ECO:0000259" key="13">
    <source>
        <dbReference type="Pfam" id="PF03600"/>
    </source>
</evidence>
<reference evidence="15" key="1">
    <citation type="journal article" date="2011" name="J. Bacteriol.">
        <title>Genome sequences of eight morphologically diverse alphaproteobacteria.</title>
        <authorList>
            <consortium name="US DOE Joint Genome Institute"/>
            <person name="Brown P.J."/>
            <person name="Kysela D.T."/>
            <person name="Buechlein A."/>
            <person name="Hemmerich C."/>
            <person name="Brun Y.V."/>
        </authorList>
    </citation>
    <scope>NUCLEOTIDE SEQUENCE [LARGE SCALE GENOMIC DNA]</scope>
    <source>
        <strain evidence="15">ATCC 51888 / DSM 1869 / NCIB 11706 / TK 0415</strain>
    </source>
</reference>
<evidence type="ECO:0000256" key="10">
    <source>
        <dbReference type="ARBA" id="ARBA00025753"/>
    </source>
</evidence>
<dbReference type="HOGENOM" id="CLU_029697_1_0_5"/>
<dbReference type="Proteomes" id="UP000002033">
    <property type="component" value="Chromosome"/>
</dbReference>
<dbReference type="eggNOG" id="COG1055">
    <property type="taxonomic scope" value="Bacteria"/>
</dbReference>
<dbReference type="EMBL" id="CP002083">
    <property type="protein sequence ID" value="ADJ23631.1"/>
    <property type="molecule type" value="Genomic_DNA"/>
</dbReference>
<evidence type="ECO:0000256" key="5">
    <source>
        <dbReference type="ARBA" id="ARBA00022989"/>
    </source>
</evidence>
<evidence type="ECO:0000313" key="14">
    <source>
        <dbReference type="EMBL" id="ADJ23631.1"/>
    </source>
</evidence>
<evidence type="ECO:0000256" key="1">
    <source>
        <dbReference type="ARBA" id="ARBA00004141"/>
    </source>
</evidence>
<feature type="transmembrane region" description="Helical" evidence="11">
    <location>
        <begin position="69"/>
        <end position="87"/>
    </location>
</feature>